<evidence type="ECO:0000313" key="2">
    <source>
        <dbReference type="EMBL" id="PHJ20712.1"/>
    </source>
</evidence>
<evidence type="ECO:0000256" key="1">
    <source>
        <dbReference type="SAM" id="MobiDB-lite"/>
    </source>
</evidence>
<feature type="compositionally biased region" description="Polar residues" evidence="1">
    <location>
        <begin position="1"/>
        <end position="10"/>
    </location>
</feature>
<organism evidence="2 3">
    <name type="scientific">Cystoisospora suis</name>
    <dbReference type="NCBI Taxonomy" id="483139"/>
    <lineage>
        <taxon>Eukaryota</taxon>
        <taxon>Sar</taxon>
        <taxon>Alveolata</taxon>
        <taxon>Apicomplexa</taxon>
        <taxon>Conoidasida</taxon>
        <taxon>Coccidia</taxon>
        <taxon>Eucoccidiorida</taxon>
        <taxon>Eimeriorina</taxon>
        <taxon>Sarcocystidae</taxon>
        <taxon>Cystoisospora</taxon>
    </lineage>
</organism>
<dbReference type="Proteomes" id="UP000221165">
    <property type="component" value="Unassembled WGS sequence"/>
</dbReference>
<dbReference type="VEuPathDB" id="ToxoDB:CSUI_005448"/>
<dbReference type="GeneID" id="94428835"/>
<dbReference type="AlphaFoldDB" id="A0A2C6KXI6"/>
<comment type="caution">
    <text evidence="2">The sequence shown here is derived from an EMBL/GenBank/DDBJ whole genome shotgun (WGS) entry which is preliminary data.</text>
</comment>
<dbReference type="RefSeq" id="XP_067922398.1">
    <property type="nucleotide sequence ID" value="XM_068065624.1"/>
</dbReference>
<protein>
    <submittedName>
        <fullName evidence="2">Uncharacterized protein</fullName>
    </submittedName>
</protein>
<gene>
    <name evidence="2" type="ORF">CSUI_005448</name>
</gene>
<reference evidence="2 3" key="1">
    <citation type="journal article" date="2017" name="Int. J. Parasitol.">
        <title>The genome of the protozoan parasite Cystoisospora suis and a reverse vaccinology approach to identify vaccine candidates.</title>
        <authorList>
            <person name="Palmieri N."/>
            <person name="Shrestha A."/>
            <person name="Ruttkowski B."/>
            <person name="Beck T."/>
            <person name="Vogl C."/>
            <person name="Tomley F."/>
            <person name="Blake D.P."/>
            <person name="Joachim A."/>
        </authorList>
    </citation>
    <scope>NUCLEOTIDE SEQUENCE [LARGE SCALE GENOMIC DNA]</scope>
    <source>
        <strain evidence="2 3">Wien I</strain>
    </source>
</reference>
<dbReference type="EMBL" id="MIGC01002637">
    <property type="protein sequence ID" value="PHJ20712.1"/>
    <property type="molecule type" value="Genomic_DNA"/>
</dbReference>
<keyword evidence="3" id="KW-1185">Reference proteome</keyword>
<accession>A0A2C6KXI6</accession>
<name>A0A2C6KXI6_9APIC</name>
<evidence type="ECO:0000313" key="3">
    <source>
        <dbReference type="Proteomes" id="UP000221165"/>
    </source>
</evidence>
<feature type="region of interest" description="Disordered" evidence="1">
    <location>
        <begin position="1"/>
        <end position="34"/>
    </location>
</feature>
<proteinExistence type="predicted"/>
<sequence length="34" mass="3769">MGLTTTTEPSPETVCRRTGGRPYDPGARKRVIHQ</sequence>